<accession>C8W0G7</accession>
<dbReference type="CDD" id="cd00293">
    <property type="entry name" value="USP-like"/>
    <property type="match status" value="1"/>
</dbReference>
<gene>
    <name evidence="3" type="ordered locus">Dtox_2411</name>
</gene>
<dbReference type="PANTHER" id="PTHR46268:SF6">
    <property type="entry name" value="UNIVERSAL STRESS PROTEIN UP12"/>
    <property type="match status" value="1"/>
</dbReference>
<dbReference type="PRINTS" id="PR01438">
    <property type="entry name" value="UNVRSLSTRESS"/>
</dbReference>
<dbReference type="eggNOG" id="COG0589">
    <property type="taxonomic scope" value="Bacteria"/>
</dbReference>
<dbReference type="InterPro" id="IPR006171">
    <property type="entry name" value="TOPRIM_dom"/>
</dbReference>
<dbReference type="OrthoDB" id="152484at2"/>
<reference evidence="3 4" key="1">
    <citation type="journal article" date="2009" name="Stand. Genomic Sci.">
        <title>Complete genome sequence of Desulfotomaculum acetoxidans type strain (5575).</title>
        <authorList>
            <person name="Spring S."/>
            <person name="Lapidus A."/>
            <person name="Schroder M."/>
            <person name="Gleim D."/>
            <person name="Sims D."/>
            <person name="Meincke L."/>
            <person name="Glavina Del Rio T."/>
            <person name="Tice H."/>
            <person name="Copeland A."/>
            <person name="Cheng J.F."/>
            <person name="Lucas S."/>
            <person name="Chen F."/>
            <person name="Nolan M."/>
            <person name="Bruce D."/>
            <person name="Goodwin L."/>
            <person name="Pitluck S."/>
            <person name="Ivanova N."/>
            <person name="Mavromatis K."/>
            <person name="Mikhailova N."/>
            <person name="Pati A."/>
            <person name="Chen A."/>
            <person name="Palaniappan K."/>
            <person name="Land M."/>
            <person name="Hauser L."/>
            <person name="Chang Y.J."/>
            <person name="Jeffries C.D."/>
            <person name="Chain P."/>
            <person name="Saunders E."/>
            <person name="Brettin T."/>
            <person name="Detter J.C."/>
            <person name="Goker M."/>
            <person name="Bristow J."/>
            <person name="Eisen J.A."/>
            <person name="Markowitz V."/>
            <person name="Hugenholtz P."/>
            <person name="Kyrpides N.C."/>
            <person name="Klenk H.P."/>
            <person name="Han C."/>
        </authorList>
    </citation>
    <scope>NUCLEOTIDE SEQUENCE [LARGE SCALE GENOMIC DNA]</scope>
    <source>
        <strain evidence="4">ATCC 49208 / DSM 771 / VKM B-1644</strain>
    </source>
</reference>
<dbReference type="PROSITE" id="PS50880">
    <property type="entry name" value="TOPRIM"/>
    <property type="match status" value="1"/>
</dbReference>
<comment type="similarity">
    <text evidence="1">Belongs to the universal stress protein A family.</text>
</comment>
<dbReference type="InterPro" id="IPR006015">
    <property type="entry name" value="Universal_stress_UspA"/>
</dbReference>
<feature type="domain" description="Toprim" evidence="2">
    <location>
        <begin position="1"/>
        <end position="40"/>
    </location>
</feature>
<dbReference type="RefSeq" id="WP_015757923.1">
    <property type="nucleotide sequence ID" value="NC_013216.1"/>
</dbReference>
<dbReference type="Proteomes" id="UP000002217">
    <property type="component" value="Chromosome"/>
</dbReference>
<dbReference type="KEGG" id="dae:Dtox_2411"/>
<dbReference type="Pfam" id="PF00582">
    <property type="entry name" value="Usp"/>
    <property type="match status" value="1"/>
</dbReference>
<dbReference type="AlphaFoldDB" id="C8W0G7"/>
<keyword evidence="4" id="KW-1185">Reference proteome</keyword>
<dbReference type="InterPro" id="IPR006016">
    <property type="entry name" value="UspA"/>
</dbReference>
<dbReference type="PANTHER" id="PTHR46268">
    <property type="entry name" value="STRESS RESPONSE PROTEIN NHAX"/>
    <property type="match status" value="1"/>
</dbReference>
<evidence type="ECO:0000313" key="3">
    <source>
        <dbReference type="EMBL" id="ACV63222.1"/>
    </source>
</evidence>
<sequence length="146" mass="16043">MNKVLLATDGSANSIKTAEFAANLFKNQPDIIVVLLTVIPQDRDLGLFELHIPEEEMEFLKNKSNEKAQYILNQTAKPLERVGIVVDKISKVGVPGETIADTAQSIYADQIIMGTRGHTFLKGLVLGSVAMRVLQLTKIPITLVKE</sequence>
<dbReference type="EMBL" id="CP001720">
    <property type="protein sequence ID" value="ACV63222.1"/>
    <property type="molecule type" value="Genomic_DNA"/>
</dbReference>
<name>C8W0G7_DESAS</name>
<dbReference type="InterPro" id="IPR014729">
    <property type="entry name" value="Rossmann-like_a/b/a_fold"/>
</dbReference>
<dbReference type="HOGENOM" id="CLU_049301_14_0_9"/>
<dbReference type="Gene3D" id="3.40.50.620">
    <property type="entry name" value="HUPs"/>
    <property type="match status" value="1"/>
</dbReference>
<dbReference type="SUPFAM" id="SSF52402">
    <property type="entry name" value="Adenine nucleotide alpha hydrolases-like"/>
    <property type="match status" value="1"/>
</dbReference>
<protein>
    <submittedName>
        <fullName evidence="3">UspA domain protein</fullName>
    </submittedName>
</protein>
<organism evidence="3 4">
    <name type="scientific">Desulfofarcimen acetoxidans (strain ATCC 49208 / DSM 771 / KCTC 5769 / VKM B-1644 / 5575)</name>
    <name type="common">Desulfotomaculum acetoxidans</name>
    <dbReference type="NCBI Taxonomy" id="485916"/>
    <lineage>
        <taxon>Bacteria</taxon>
        <taxon>Bacillati</taxon>
        <taxon>Bacillota</taxon>
        <taxon>Clostridia</taxon>
        <taxon>Eubacteriales</taxon>
        <taxon>Peptococcaceae</taxon>
        <taxon>Desulfofarcimen</taxon>
    </lineage>
</organism>
<evidence type="ECO:0000256" key="1">
    <source>
        <dbReference type="ARBA" id="ARBA00008791"/>
    </source>
</evidence>
<evidence type="ECO:0000313" key="4">
    <source>
        <dbReference type="Proteomes" id="UP000002217"/>
    </source>
</evidence>
<proteinExistence type="inferred from homology"/>
<evidence type="ECO:0000259" key="2">
    <source>
        <dbReference type="PROSITE" id="PS50880"/>
    </source>
</evidence>